<accession>A0AAN1FMM9</accession>
<dbReference type="PANTHER" id="PTHR30461">
    <property type="entry name" value="DNA-INVERTASE FROM LAMBDOID PROPHAGE"/>
    <property type="match status" value="1"/>
</dbReference>
<dbReference type="SMART" id="SM00857">
    <property type="entry name" value="Resolvase"/>
    <property type="match status" value="1"/>
</dbReference>
<sequence length="293" mass="33741">MALVGYARVSSIEQDLSTQLEALKAANCKKIYSEKKSGSKSEGRDQLEACLDYMREGDTLVVTRIDRLSRSLYDLQHLVKKLKEEGIHLKATSQPIDTSNASGKAFFDMLGVFAEFETSLRYERQLEGIARAKKAGKYKGRQPTARNQSHKVVELINEGYTRQSVATQLNIGIASVYRILKDYRDNHPSTQLPGTRSKRKIATLEIWLRIENNSKFVRGKKKTREDIEHDWSFYYDMTKTPSDDYRLQVPYESKQELEDTVYDIMSEAQSTADLRHCHIESFVKHLETGKQWD</sequence>
<dbReference type="Pfam" id="PF02796">
    <property type="entry name" value="HTH_7"/>
    <property type="match status" value="1"/>
</dbReference>
<feature type="domain" description="Resolvase/invertase-type recombinase catalytic" evidence="8">
    <location>
        <begin position="2"/>
        <end position="136"/>
    </location>
</feature>
<evidence type="ECO:0000313" key="11">
    <source>
        <dbReference type="Proteomes" id="UP000197092"/>
    </source>
</evidence>
<dbReference type="PANTHER" id="PTHR30461:SF26">
    <property type="entry name" value="RESOLVASE HOMOLOG YNEB"/>
    <property type="match status" value="1"/>
</dbReference>
<geneLocation type="plasmid" evidence="10 11">
    <name>unnamed</name>
</geneLocation>
<evidence type="ECO:0000256" key="3">
    <source>
        <dbReference type="ARBA" id="ARBA00023100"/>
    </source>
</evidence>
<dbReference type="AlphaFoldDB" id="A0AAN1FMM9"/>
<dbReference type="SUPFAM" id="SSF53041">
    <property type="entry name" value="Resolvase-like"/>
    <property type="match status" value="1"/>
</dbReference>
<dbReference type="InterPro" id="IPR006119">
    <property type="entry name" value="Resolv_N"/>
</dbReference>
<dbReference type="Proteomes" id="UP000197092">
    <property type="component" value="Plasmid unnamed"/>
</dbReference>
<evidence type="ECO:0000256" key="4">
    <source>
        <dbReference type="ARBA" id="ARBA00023125"/>
    </source>
</evidence>
<dbReference type="InterPro" id="IPR036162">
    <property type="entry name" value="Resolvase-like_N_sf"/>
</dbReference>
<dbReference type="EMBL" id="CP018310">
    <property type="protein sequence ID" value="ASI93443.1"/>
    <property type="molecule type" value="Genomic_DNA"/>
</dbReference>
<dbReference type="KEGG" id="vsh:BSZ05_26440"/>
<proteinExistence type="inferred from homology"/>
<evidence type="ECO:0000256" key="7">
    <source>
        <dbReference type="PROSITE-ProRule" id="PRU10137"/>
    </source>
</evidence>
<dbReference type="PROSITE" id="PS00398">
    <property type="entry name" value="RECOMBINASES_2"/>
    <property type="match status" value="1"/>
</dbReference>
<dbReference type="GO" id="GO:0015074">
    <property type="term" value="P:DNA integration"/>
    <property type="evidence" value="ECO:0007669"/>
    <property type="project" value="UniProtKB-KW"/>
</dbReference>
<dbReference type="Pfam" id="PF00239">
    <property type="entry name" value="Resolvase"/>
    <property type="match status" value="1"/>
</dbReference>
<evidence type="ECO:0000313" key="9">
    <source>
        <dbReference type="EMBL" id="ASI93396.1"/>
    </source>
</evidence>
<dbReference type="GO" id="GO:0003677">
    <property type="term" value="F:DNA binding"/>
    <property type="evidence" value="ECO:0007669"/>
    <property type="project" value="UniProtKB-KW"/>
</dbReference>
<dbReference type="Gene3D" id="3.40.50.1390">
    <property type="entry name" value="Resolvase, N-terminal catalytic domain"/>
    <property type="match status" value="1"/>
</dbReference>
<evidence type="ECO:0000259" key="8">
    <source>
        <dbReference type="PROSITE" id="PS51736"/>
    </source>
</evidence>
<reference evidence="10" key="2">
    <citation type="journal article" date="2018" name="BMC Genomics">
        <title>Comparative genomic analysis reveals the evolution and environmental adaptation strategies of vibrios.</title>
        <authorList>
            <person name="Lin H."/>
            <person name="Yu M."/>
            <person name="Wang X."/>
            <person name="Zhang X.H."/>
        </authorList>
    </citation>
    <scope>NUCLEOTIDE SEQUENCE</scope>
    <source>
        <strain evidence="10">QT6D1</strain>
    </source>
</reference>
<dbReference type="InterPro" id="IPR009057">
    <property type="entry name" value="Homeodomain-like_sf"/>
</dbReference>
<evidence type="ECO:0000256" key="1">
    <source>
        <dbReference type="ARBA" id="ARBA00009913"/>
    </source>
</evidence>
<dbReference type="RefSeq" id="WP_088879094.1">
    <property type="nucleotide sequence ID" value="NZ_CP018310.1"/>
</dbReference>
<evidence type="ECO:0000256" key="6">
    <source>
        <dbReference type="PIRSR" id="PIRSR606118-50"/>
    </source>
</evidence>
<keyword evidence="4" id="KW-0238">DNA-binding</keyword>
<comment type="similarity">
    <text evidence="1">Belongs to the site-specific recombinase resolvase family.</text>
</comment>
<dbReference type="KEGG" id="vsh:BSZ05_26705"/>
<dbReference type="GO" id="GO:0000150">
    <property type="term" value="F:DNA strand exchange activity"/>
    <property type="evidence" value="ECO:0007669"/>
    <property type="project" value="UniProtKB-KW"/>
</dbReference>
<dbReference type="SUPFAM" id="SSF46689">
    <property type="entry name" value="Homeodomain-like"/>
    <property type="match status" value="1"/>
</dbReference>
<keyword evidence="10" id="KW-0614">Plasmid</keyword>
<dbReference type="InterPro" id="IPR006120">
    <property type="entry name" value="Resolvase_HTH_dom"/>
</dbReference>
<dbReference type="Gene3D" id="1.10.10.60">
    <property type="entry name" value="Homeodomain-like"/>
    <property type="match status" value="1"/>
</dbReference>
<evidence type="ECO:0000256" key="2">
    <source>
        <dbReference type="ARBA" id="ARBA00022908"/>
    </source>
</evidence>
<protein>
    <submittedName>
        <fullName evidence="10">DNA invertase</fullName>
    </submittedName>
</protein>
<keyword evidence="5" id="KW-0233">DNA recombination</keyword>
<keyword evidence="2" id="KW-0229">DNA integration</keyword>
<feature type="active site" description="O-(5'-phospho-DNA)-serine intermediate" evidence="6 7">
    <location>
        <position position="10"/>
    </location>
</feature>
<name>A0AAN1FMM9_9VIBR</name>
<dbReference type="EMBL" id="CP018310">
    <property type="protein sequence ID" value="ASI93396.1"/>
    <property type="molecule type" value="Genomic_DNA"/>
</dbReference>
<dbReference type="InterPro" id="IPR006118">
    <property type="entry name" value="Recombinase_CS"/>
</dbReference>
<organism evidence="10 11">
    <name type="scientific">Vibrio mediterranei</name>
    <dbReference type="NCBI Taxonomy" id="689"/>
    <lineage>
        <taxon>Bacteria</taxon>
        <taxon>Pseudomonadati</taxon>
        <taxon>Pseudomonadota</taxon>
        <taxon>Gammaproteobacteria</taxon>
        <taxon>Vibrionales</taxon>
        <taxon>Vibrionaceae</taxon>
        <taxon>Vibrio</taxon>
    </lineage>
</organism>
<dbReference type="InterPro" id="IPR050639">
    <property type="entry name" value="SSR_resolvase"/>
</dbReference>
<dbReference type="PROSITE" id="PS00397">
    <property type="entry name" value="RECOMBINASES_1"/>
    <property type="match status" value="1"/>
</dbReference>
<gene>
    <name evidence="9" type="ORF">BSZ05_26440</name>
    <name evidence="10" type="ORF">BSZ05_26705</name>
</gene>
<evidence type="ECO:0000313" key="10">
    <source>
        <dbReference type="EMBL" id="ASI93443.1"/>
    </source>
</evidence>
<dbReference type="PROSITE" id="PS51736">
    <property type="entry name" value="RECOMBINASES_3"/>
    <property type="match status" value="1"/>
</dbReference>
<keyword evidence="3" id="KW-0230">DNA invertase</keyword>
<dbReference type="CDD" id="cd03768">
    <property type="entry name" value="SR_ResInv"/>
    <property type="match status" value="1"/>
</dbReference>
<evidence type="ECO:0000256" key="5">
    <source>
        <dbReference type="ARBA" id="ARBA00023172"/>
    </source>
</evidence>
<reference evidence="11" key="1">
    <citation type="submission" date="2016-12" db="EMBL/GenBank/DDBJ databases">
        <title>Comparative genomic analysis reveals the diversity, evolution, and environmental adaptation strategies of the genus Vibrio.</title>
        <authorList>
            <person name="Lin H."/>
            <person name="Wang X."/>
            <person name="Zhang X.-H."/>
        </authorList>
    </citation>
    <scope>NUCLEOTIDE SEQUENCE [LARGE SCALE GENOMIC DNA]</scope>
    <source>
        <strain evidence="11">QT6D1</strain>
        <plasmid evidence="11">unnamed</plasmid>
    </source>
</reference>
<dbReference type="FunFam" id="3.40.50.1390:FF:000001">
    <property type="entry name" value="DNA recombinase"/>
    <property type="match status" value="1"/>
</dbReference>